<proteinExistence type="predicted"/>
<dbReference type="EMBL" id="LUEZ02000046">
    <property type="protein sequence ID" value="RDB23404.1"/>
    <property type="molecule type" value="Genomic_DNA"/>
</dbReference>
<accession>A0A369JVK1</accession>
<sequence>MAQAHSTTAGAGGAIRNKIFKNVLLDVARDDPASISEDFVDEQTLFDVLSSSRQTIDRIHEDTDRSVRSESLQVEWKGVLSENDILRFGLASPRSELGPHAQHRLEEELDKLLSAMAEFFHADVDWDSLDETEQLRLALSLPEDIESYQNTIETTRSDLNAVYNRVEALTLQINEAHSHLQLSLSQALSKHPPHLNKKRSASHDLLAATIETSLIKLSLLRARAHQALYAHPSSKGTQQTLAHALSAAHVKLTKDTRKMADEERALDRQLAEYETMLRLVDGDGGGGFAQVVEDWTRVQKEKEECRRDLRRLGWTGD</sequence>
<evidence type="ECO:0000313" key="2">
    <source>
        <dbReference type="Proteomes" id="UP000076154"/>
    </source>
</evidence>
<dbReference type="Proteomes" id="UP000076154">
    <property type="component" value="Unassembled WGS sequence"/>
</dbReference>
<reference evidence="1" key="1">
    <citation type="submission" date="2018-04" db="EMBL/GenBank/DDBJ databases">
        <title>Whole genome sequencing of Hypsizygus marmoreus.</title>
        <authorList>
            <person name="Choi I.-G."/>
            <person name="Min B."/>
            <person name="Kim J.-G."/>
            <person name="Kim S."/>
            <person name="Oh Y.-L."/>
            <person name="Kong W.-S."/>
            <person name="Park H."/>
            <person name="Jeong J."/>
            <person name="Song E.-S."/>
        </authorList>
    </citation>
    <scope>NUCLEOTIDE SEQUENCE [LARGE SCALE GENOMIC DNA]</scope>
    <source>
        <strain evidence="1">51987-8</strain>
    </source>
</reference>
<dbReference type="InParanoid" id="A0A369JVK1"/>
<gene>
    <name evidence="1" type="ORF">Hypma_009080</name>
</gene>
<organism evidence="1 2">
    <name type="scientific">Hypsizygus marmoreus</name>
    <name type="common">White beech mushroom</name>
    <name type="synonym">Agaricus marmoreus</name>
    <dbReference type="NCBI Taxonomy" id="39966"/>
    <lineage>
        <taxon>Eukaryota</taxon>
        <taxon>Fungi</taxon>
        <taxon>Dikarya</taxon>
        <taxon>Basidiomycota</taxon>
        <taxon>Agaricomycotina</taxon>
        <taxon>Agaricomycetes</taxon>
        <taxon>Agaricomycetidae</taxon>
        <taxon>Agaricales</taxon>
        <taxon>Tricholomatineae</taxon>
        <taxon>Lyophyllaceae</taxon>
        <taxon>Hypsizygus</taxon>
    </lineage>
</organism>
<dbReference type="OrthoDB" id="3244737at2759"/>
<protein>
    <submittedName>
        <fullName evidence="1">Uncharacterized protein</fullName>
    </submittedName>
</protein>
<comment type="caution">
    <text evidence="1">The sequence shown here is derived from an EMBL/GenBank/DDBJ whole genome shotgun (WGS) entry which is preliminary data.</text>
</comment>
<name>A0A369JVK1_HYPMA</name>
<dbReference type="AlphaFoldDB" id="A0A369JVK1"/>
<evidence type="ECO:0000313" key="1">
    <source>
        <dbReference type="EMBL" id="RDB23404.1"/>
    </source>
</evidence>
<keyword evidence="2" id="KW-1185">Reference proteome</keyword>